<accession>A0A5C6EJ40</accession>
<dbReference type="Proteomes" id="UP000318288">
    <property type="component" value="Unassembled WGS sequence"/>
</dbReference>
<dbReference type="AlphaFoldDB" id="A0A5C6EJ40"/>
<sequence>MIGRLGTLLVVVVFAFVQFRTARADTDNGNAPEIVVVIGASGNDEYAKDFLEWVEDWKRVAIVSNAKLTTIGHDDDRDSKAQLQQWLTERSAESEAPLWMVMIGHGTFANDLAKFNLNGPDVTSAELAGWLNSIDRPLVVVNCASASGPFVNRLSAPNRIVVTATKSGSEQNFARFGKYFAAAVASPDTDLDHDDEVSVQEAFLKASDEVKRFYDSESRIATEHALVDDNGDGKGTPAKMFRGIRPIANAKDGSAIDGVNAMRMTLSPSGERLQLTVDESNRRDEIETELDRLRLEKSKFSDEDYFSAIEPWMIELARIYRDAEQRRVK</sequence>
<keyword evidence="3" id="KW-1185">Reference proteome</keyword>
<comment type="caution">
    <text evidence="2">The sequence shown here is derived from an EMBL/GenBank/DDBJ whole genome shotgun (WGS) entry which is preliminary data.</text>
</comment>
<evidence type="ECO:0000313" key="3">
    <source>
        <dbReference type="Proteomes" id="UP000318288"/>
    </source>
</evidence>
<gene>
    <name evidence="2" type="ORF">Poly51_47220</name>
</gene>
<keyword evidence="1" id="KW-0175">Coiled coil</keyword>
<protein>
    <recommendedName>
        <fullName evidence="4">Caspase domain protein</fullName>
    </recommendedName>
</protein>
<feature type="coiled-coil region" evidence="1">
    <location>
        <begin position="276"/>
        <end position="303"/>
    </location>
</feature>
<reference evidence="2 3" key="1">
    <citation type="submission" date="2019-02" db="EMBL/GenBank/DDBJ databases">
        <title>Deep-cultivation of Planctomycetes and their phenomic and genomic characterization uncovers novel biology.</title>
        <authorList>
            <person name="Wiegand S."/>
            <person name="Jogler M."/>
            <person name="Boedeker C."/>
            <person name="Pinto D."/>
            <person name="Vollmers J."/>
            <person name="Rivas-Marin E."/>
            <person name="Kohn T."/>
            <person name="Peeters S.H."/>
            <person name="Heuer A."/>
            <person name="Rast P."/>
            <person name="Oberbeckmann S."/>
            <person name="Bunk B."/>
            <person name="Jeske O."/>
            <person name="Meyerdierks A."/>
            <person name="Storesund J.E."/>
            <person name="Kallscheuer N."/>
            <person name="Luecker S."/>
            <person name="Lage O.M."/>
            <person name="Pohl T."/>
            <person name="Merkel B.J."/>
            <person name="Hornburger P."/>
            <person name="Mueller R.-W."/>
            <person name="Bruemmer F."/>
            <person name="Labrenz M."/>
            <person name="Spormann A.M."/>
            <person name="Op Den Camp H."/>
            <person name="Overmann J."/>
            <person name="Amann R."/>
            <person name="Jetten M.S.M."/>
            <person name="Mascher T."/>
            <person name="Medema M.H."/>
            <person name="Devos D.P."/>
            <person name="Kaster A.-K."/>
            <person name="Ovreas L."/>
            <person name="Rohde M."/>
            <person name="Galperin M.Y."/>
            <person name="Jogler C."/>
        </authorList>
    </citation>
    <scope>NUCLEOTIDE SEQUENCE [LARGE SCALE GENOMIC DNA]</scope>
    <source>
        <strain evidence="2 3">Poly51</strain>
    </source>
</reference>
<name>A0A5C6EJ40_9BACT</name>
<dbReference type="OrthoDB" id="247472at2"/>
<dbReference type="EMBL" id="SJPW01000006">
    <property type="protein sequence ID" value="TWU48818.1"/>
    <property type="molecule type" value="Genomic_DNA"/>
</dbReference>
<proteinExistence type="predicted"/>
<dbReference type="RefSeq" id="WP_146460382.1">
    <property type="nucleotide sequence ID" value="NZ_SJPW01000006.1"/>
</dbReference>
<evidence type="ECO:0000256" key="1">
    <source>
        <dbReference type="SAM" id="Coils"/>
    </source>
</evidence>
<evidence type="ECO:0000313" key="2">
    <source>
        <dbReference type="EMBL" id="TWU48818.1"/>
    </source>
</evidence>
<evidence type="ECO:0008006" key="4">
    <source>
        <dbReference type="Google" id="ProtNLM"/>
    </source>
</evidence>
<organism evidence="2 3">
    <name type="scientific">Rubripirellula tenax</name>
    <dbReference type="NCBI Taxonomy" id="2528015"/>
    <lineage>
        <taxon>Bacteria</taxon>
        <taxon>Pseudomonadati</taxon>
        <taxon>Planctomycetota</taxon>
        <taxon>Planctomycetia</taxon>
        <taxon>Pirellulales</taxon>
        <taxon>Pirellulaceae</taxon>
        <taxon>Rubripirellula</taxon>
    </lineage>
</organism>